<gene>
    <name evidence="1" type="ordered locus">SJA_P1-00410</name>
</gene>
<dbReference type="KEGG" id="sjp:SJA_P1-00410"/>
<accession>D4Z8R1</accession>
<dbReference type="GeneID" id="29275617"/>
<dbReference type="HOGENOM" id="CLU_1712101_0_0_5"/>
<organism evidence="1 2">
    <name type="scientific">Sphingobium indicum (strain DSM 16413 / CCM 7287 / MTCC 6362 / UT26 / NBRC 101211 / UT26S)</name>
    <name type="common">Sphingobium japonicum</name>
    <dbReference type="NCBI Taxonomy" id="452662"/>
    <lineage>
        <taxon>Bacteria</taxon>
        <taxon>Pseudomonadati</taxon>
        <taxon>Pseudomonadota</taxon>
        <taxon>Alphaproteobacteria</taxon>
        <taxon>Sphingomonadales</taxon>
        <taxon>Sphingomonadaceae</taxon>
        <taxon>Sphingobium</taxon>
    </lineage>
</organism>
<name>D4Z8R1_SPHIU</name>
<proteinExistence type="predicted"/>
<sequence length="154" mass="17071">MQILAARKRIAGTLPLAEYRILIPFDAITPTRSALISMRSNYGVEGGPYARLPEVIAPLDWLRMEPGLAKYDAGRDIDRIAKQIEAVLLHAIFPEMTANPVPPIYRSPREITTTVIRAHINDISDGYRFLHRKGVTPSGDAPFGLQLLPQSRAA</sequence>
<dbReference type="EMBL" id="AP010805">
    <property type="protein sequence ID" value="BAI98993.1"/>
    <property type="molecule type" value="Genomic_DNA"/>
</dbReference>
<keyword evidence="2" id="KW-1185">Reference proteome</keyword>
<protein>
    <submittedName>
        <fullName evidence="1">Uncharacterized protein</fullName>
    </submittedName>
</protein>
<evidence type="ECO:0000313" key="2">
    <source>
        <dbReference type="Proteomes" id="UP000007753"/>
    </source>
</evidence>
<keyword evidence="1" id="KW-0614">Plasmid</keyword>
<reference evidence="1 2" key="1">
    <citation type="journal article" date="2010" name="J. Bacteriol.">
        <title>Complete genome sequence of the representative gamma-hexachlorocyclohexane-degrading bacterium Sphingobium japonicum UT26.</title>
        <authorList>
            <person name="Nagata Y."/>
            <person name="Ohtsubo Y."/>
            <person name="Endo R."/>
            <person name="Ichikawa N."/>
            <person name="Ankai A."/>
            <person name="Oguchi A."/>
            <person name="Fukui S."/>
            <person name="Fujita N."/>
            <person name="Tsuda M."/>
        </authorList>
    </citation>
    <scope>NUCLEOTIDE SEQUENCE [LARGE SCALE GENOMIC DNA]</scope>
    <source>
        <strain evidence="2">DSM 16413 / CCM 7287 / MTCC 6362 / UT26 / NBRC 101211 / UT26S</strain>
        <plasmid evidence="1 2">pCHQ1</plasmid>
    </source>
</reference>
<evidence type="ECO:0000313" key="1">
    <source>
        <dbReference type="EMBL" id="BAI98993.1"/>
    </source>
</evidence>
<dbReference type="RefSeq" id="WP_013041584.1">
    <property type="nucleotide sequence ID" value="NC_014007.1"/>
</dbReference>
<geneLocation type="plasmid" evidence="1 2">
    <name>pCHQ1</name>
</geneLocation>
<dbReference type="Proteomes" id="UP000007753">
    <property type="component" value="Plasmid pCHQ1"/>
</dbReference>
<dbReference type="AlphaFoldDB" id="D4Z8R1"/>